<dbReference type="OrthoDB" id="3918601at2759"/>
<evidence type="ECO:0000313" key="4">
    <source>
        <dbReference type="Proteomes" id="UP000799778"/>
    </source>
</evidence>
<feature type="transmembrane region" description="Helical" evidence="1">
    <location>
        <begin position="172"/>
        <end position="194"/>
    </location>
</feature>
<feature type="transmembrane region" description="Helical" evidence="1">
    <location>
        <begin position="94"/>
        <end position="120"/>
    </location>
</feature>
<proteinExistence type="predicted"/>
<keyword evidence="1" id="KW-0812">Transmembrane</keyword>
<name>A0A6A5XPL0_9PLEO</name>
<dbReference type="GeneID" id="54279352"/>
<feature type="transmembrane region" description="Helical" evidence="1">
    <location>
        <begin position="54"/>
        <end position="74"/>
    </location>
</feature>
<gene>
    <name evidence="3" type="ORF">BU24DRAFT_212576</name>
</gene>
<feature type="transmembrane region" description="Helical" evidence="1">
    <location>
        <begin position="20"/>
        <end position="42"/>
    </location>
</feature>
<reference evidence="3" key="1">
    <citation type="journal article" date="2020" name="Stud. Mycol.">
        <title>101 Dothideomycetes genomes: a test case for predicting lifestyles and emergence of pathogens.</title>
        <authorList>
            <person name="Haridas S."/>
            <person name="Albert R."/>
            <person name="Binder M."/>
            <person name="Bloem J."/>
            <person name="Labutti K."/>
            <person name="Salamov A."/>
            <person name="Andreopoulos B."/>
            <person name="Baker S."/>
            <person name="Barry K."/>
            <person name="Bills G."/>
            <person name="Bluhm B."/>
            <person name="Cannon C."/>
            <person name="Castanera R."/>
            <person name="Culley D."/>
            <person name="Daum C."/>
            <person name="Ezra D."/>
            <person name="Gonzalez J."/>
            <person name="Henrissat B."/>
            <person name="Kuo A."/>
            <person name="Liang C."/>
            <person name="Lipzen A."/>
            <person name="Lutzoni F."/>
            <person name="Magnuson J."/>
            <person name="Mondo S."/>
            <person name="Nolan M."/>
            <person name="Ohm R."/>
            <person name="Pangilinan J."/>
            <person name="Park H.-J."/>
            <person name="Ramirez L."/>
            <person name="Alfaro M."/>
            <person name="Sun H."/>
            <person name="Tritt A."/>
            <person name="Yoshinaga Y."/>
            <person name="Zwiers L.-H."/>
            <person name="Turgeon B."/>
            <person name="Goodwin S."/>
            <person name="Spatafora J."/>
            <person name="Crous P."/>
            <person name="Grigoriev I."/>
        </authorList>
    </citation>
    <scope>NUCLEOTIDE SEQUENCE</scope>
    <source>
        <strain evidence="3">CBS 175.79</strain>
    </source>
</reference>
<sequence>MDYTNSGQGPRIATNGRVGVVLVSLYSWTAVAIGVAVTRFIIGLVHQIIFGLDDWMVLAGSVVYIGSTISWQYAVNGGLGQHFASLSAREISLYFKAVYAAQLLHIMVMALAKLSGAFLINRIAPQARYKRFLLFGSIGLYTIYSIFAFAFQCGASEPWILNPPVCSQGGPMYSIIALNIISDILLAGWIVPILRNLNIDRERRTTVAVLFGSRAIVPMVAVPQIWAVWRASRSTDPTNDMFELALLEQAVTSLSLILASLPRVKRLLGVAGSGLLDARISDREVVRSAQRTTSKTDSIPLKLLPSRSTKYTTTVVSGTDNSGNGNKGMSDWHKYLAMGSRHDDHTSTSSLFERQAGVMVHEEVTIEIERRESS</sequence>
<keyword evidence="1" id="KW-1133">Transmembrane helix</keyword>
<dbReference type="Proteomes" id="UP000799778">
    <property type="component" value="Unassembled WGS sequence"/>
</dbReference>
<evidence type="ECO:0000259" key="2">
    <source>
        <dbReference type="Pfam" id="PF20684"/>
    </source>
</evidence>
<organism evidence="3 4">
    <name type="scientific">Aaosphaeria arxii CBS 175.79</name>
    <dbReference type="NCBI Taxonomy" id="1450172"/>
    <lineage>
        <taxon>Eukaryota</taxon>
        <taxon>Fungi</taxon>
        <taxon>Dikarya</taxon>
        <taxon>Ascomycota</taxon>
        <taxon>Pezizomycotina</taxon>
        <taxon>Dothideomycetes</taxon>
        <taxon>Pleosporomycetidae</taxon>
        <taxon>Pleosporales</taxon>
        <taxon>Pleosporales incertae sedis</taxon>
        <taxon>Aaosphaeria</taxon>
    </lineage>
</organism>
<protein>
    <recommendedName>
        <fullName evidence="2">Rhodopsin domain-containing protein</fullName>
    </recommendedName>
</protein>
<dbReference type="Pfam" id="PF20684">
    <property type="entry name" value="Fung_rhodopsin"/>
    <property type="match status" value="1"/>
</dbReference>
<evidence type="ECO:0000313" key="3">
    <source>
        <dbReference type="EMBL" id="KAF2014284.1"/>
    </source>
</evidence>
<accession>A0A6A5XPL0</accession>
<evidence type="ECO:0000256" key="1">
    <source>
        <dbReference type="SAM" id="Phobius"/>
    </source>
</evidence>
<dbReference type="RefSeq" id="XP_033382623.1">
    <property type="nucleotide sequence ID" value="XM_033521955.1"/>
</dbReference>
<keyword evidence="4" id="KW-1185">Reference proteome</keyword>
<dbReference type="AlphaFoldDB" id="A0A6A5XPL0"/>
<dbReference type="EMBL" id="ML978070">
    <property type="protein sequence ID" value="KAF2014284.1"/>
    <property type="molecule type" value="Genomic_DNA"/>
</dbReference>
<keyword evidence="1" id="KW-0472">Membrane</keyword>
<feature type="domain" description="Rhodopsin" evidence="2">
    <location>
        <begin position="39"/>
        <end position="268"/>
    </location>
</feature>
<dbReference type="InterPro" id="IPR049326">
    <property type="entry name" value="Rhodopsin_dom_fungi"/>
</dbReference>
<dbReference type="PANTHER" id="PTHR38794:SF3">
    <property type="entry name" value="INTEGRAL MEMBRANE PROTEIN"/>
    <property type="match status" value="1"/>
</dbReference>
<feature type="transmembrane region" description="Helical" evidence="1">
    <location>
        <begin position="132"/>
        <end position="152"/>
    </location>
</feature>
<feature type="transmembrane region" description="Helical" evidence="1">
    <location>
        <begin position="206"/>
        <end position="229"/>
    </location>
</feature>
<dbReference type="PANTHER" id="PTHR38794">
    <property type="entry name" value="INTEGRAL MEMBRANE PROTEIN"/>
    <property type="match status" value="1"/>
</dbReference>